<accession>K3X0M8</accession>
<evidence type="ECO:0000256" key="2">
    <source>
        <dbReference type="SAM" id="MobiDB-lite"/>
    </source>
</evidence>
<dbReference type="VEuPathDB" id="FungiDB:PYU1_G010754"/>
<feature type="compositionally biased region" description="Basic and acidic residues" evidence="2">
    <location>
        <begin position="323"/>
        <end position="333"/>
    </location>
</feature>
<keyword evidence="4" id="KW-1185">Reference proteome</keyword>
<dbReference type="Gene3D" id="1.20.58.1520">
    <property type="match status" value="1"/>
</dbReference>
<dbReference type="HOGENOM" id="CLU_072214_0_0_1"/>
<reference evidence="4" key="2">
    <citation type="submission" date="2010-04" db="EMBL/GenBank/DDBJ databases">
        <authorList>
            <person name="Buell R."/>
            <person name="Hamilton J."/>
            <person name="Hostetler J."/>
        </authorList>
    </citation>
    <scope>NUCLEOTIDE SEQUENCE [LARGE SCALE GENOMIC DNA]</scope>
    <source>
        <strain evidence="4">DAOM:BR144</strain>
    </source>
</reference>
<evidence type="ECO:0000313" key="3">
    <source>
        <dbReference type="EnsemblProtists" id="PYU1_T010777"/>
    </source>
</evidence>
<feature type="region of interest" description="Disordered" evidence="2">
    <location>
        <begin position="273"/>
        <end position="333"/>
    </location>
</feature>
<dbReference type="eggNOG" id="ENOG502QSVC">
    <property type="taxonomic scope" value="Eukaryota"/>
</dbReference>
<name>K3X0M8_GLOUD</name>
<feature type="region of interest" description="Disordered" evidence="2">
    <location>
        <begin position="1"/>
        <end position="20"/>
    </location>
</feature>
<evidence type="ECO:0000256" key="1">
    <source>
        <dbReference type="SAM" id="Coils"/>
    </source>
</evidence>
<reference evidence="4" key="1">
    <citation type="journal article" date="2010" name="Genome Biol.">
        <title>Genome sequence of the necrotrophic plant pathogen Pythium ultimum reveals original pathogenicity mechanisms and effector repertoire.</title>
        <authorList>
            <person name="Levesque C.A."/>
            <person name="Brouwer H."/>
            <person name="Cano L."/>
            <person name="Hamilton J.P."/>
            <person name="Holt C."/>
            <person name="Huitema E."/>
            <person name="Raffaele S."/>
            <person name="Robideau G.P."/>
            <person name="Thines M."/>
            <person name="Win J."/>
            <person name="Zerillo M.M."/>
            <person name="Beakes G.W."/>
            <person name="Boore J.L."/>
            <person name="Busam D."/>
            <person name="Dumas B."/>
            <person name="Ferriera S."/>
            <person name="Fuerstenberg S.I."/>
            <person name="Gachon C.M."/>
            <person name="Gaulin E."/>
            <person name="Govers F."/>
            <person name="Grenville-Briggs L."/>
            <person name="Horner N."/>
            <person name="Hostetler J."/>
            <person name="Jiang R.H."/>
            <person name="Johnson J."/>
            <person name="Krajaejun T."/>
            <person name="Lin H."/>
            <person name="Meijer H.J."/>
            <person name="Moore B."/>
            <person name="Morris P."/>
            <person name="Phuntmart V."/>
            <person name="Puiu D."/>
            <person name="Shetty J."/>
            <person name="Stajich J.E."/>
            <person name="Tripathy S."/>
            <person name="Wawra S."/>
            <person name="van West P."/>
            <person name="Whitty B.R."/>
            <person name="Coutinho P.M."/>
            <person name="Henrissat B."/>
            <person name="Martin F."/>
            <person name="Thomas P.D."/>
            <person name="Tyler B.M."/>
            <person name="De Vries R.P."/>
            <person name="Kamoun S."/>
            <person name="Yandell M."/>
            <person name="Tisserat N."/>
            <person name="Buell C.R."/>
        </authorList>
    </citation>
    <scope>NUCLEOTIDE SEQUENCE</scope>
    <source>
        <strain evidence="4">DAOM:BR144</strain>
    </source>
</reference>
<organism evidence="3 4">
    <name type="scientific">Globisporangium ultimum (strain ATCC 200006 / CBS 805.95 / DAOM BR144)</name>
    <name type="common">Pythium ultimum</name>
    <dbReference type="NCBI Taxonomy" id="431595"/>
    <lineage>
        <taxon>Eukaryota</taxon>
        <taxon>Sar</taxon>
        <taxon>Stramenopiles</taxon>
        <taxon>Oomycota</taxon>
        <taxon>Peronosporomycetes</taxon>
        <taxon>Pythiales</taxon>
        <taxon>Pythiaceae</taxon>
        <taxon>Globisporangium</taxon>
    </lineage>
</organism>
<dbReference type="EnsemblProtists" id="PYU1_T010777">
    <property type="protein sequence ID" value="PYU1_T010777"/>
    <property type="gene ID" value="PYU1_G010754"/>
</dbReference>
<keyword evidence="1" id="KW-0175">Coiled coil</keyword>
<feature type="compositionally biased region" description="Polar residues" evidence="2">
    <location>
        <begin position="287"/>
        <end position="320"/>
    </location>
</feature>
<proteinExistence type="predicted"/>
<protein>
    <submittedName>
        <fullName evidence="3">Uncharacterized protein</fullName>
    </submittedName>
</protein>
<dbReference type="Pfam" id="PF03999">
    <property type="entry name" value="MAP65_ASE1"/>
    <property type="match status" value="1"/>
</dbReference>
<feature type="coiled-coil region" evidence="1">
    <location>
        <begin position="156"/>
        <end position="189"/>
    </location>
</feature>
<dbReference type="AlphaFoldDB" id="K3X0M8"/>
<dbReference type="OMA" id="SEFHRIY"/>
<reference evidence="3" key="3">
    <citation type="submission" date="2015-02" db="UniProtKB">
        <authorList>
            <consortium name="EnsemblProtists"/>
        </authorList>
    </citation>
    <scope>IDENTIFICATION</scope>
    <source>
        <strain evidence="3">DAOM BR144</strain>
    </source>
</reference>
<sequence>MLTSLANQKEDASQAAKASKREFGCTQQELISGKTRLTELGGPVEKSLRALLLSMDDDFMAFGIETDSQRTSFFLGSDEEENNATRRTLERYIGDVTGDGIESVSAVLSSDQNSFLSELDPSFDEFGLVYSADYGKFKLDRLKESITDVTIVQRTIQSAQKRLDSLKKIMKLFNEINEFKKKIGQFEANASQKDRLFGSSLRLLEEEKFRRMAAKRYPNLLSALRKEVEKWLQNEEGEFDLSILGKDLKKLLLDMMNTDTGLMHLDLGVVDSARPSSRRQHPKAATPTLSNSHSFGASSTGTSQNATSAPPRSRSMTVLTKDSGAKKRLAFEQ</sequence>
<dbReference type="EMBL" id="GL376592">
    <property type="status" value="NOT_ANNOTATED_CDS"/>
    <property type="molecule type" value="Genomic_DNA"/>
</dbReference>
<dbReference type="InParanoid" id="K3X0M8"/>
<dbReference type="Proteomes" id="UP000019132">
    <property type="component" value="Unassembled WGS sequence"/>
</dbReference>
<evidence type="ECO:0000313" key="4">
    <source>
        <dbReference type="Proteomes" id="UP000019132"/>
    </source>
</evidence>
<dbReference type="STRING" id="431595.K3X0M8"/>